<protein>
    <submittedName>
        <fullName evidence="1">Uncharacterized protein</fullName>
    </submittedName>
</protein>
<gene>
    <name evidence="1" type="ORF">Hypma_004845</name>
</gene>
<dbReference type="InParanoid" id="A0A369J4C2"/>
<keyword evidence="2" id="KW-1185">Reference proteome</keyword>
<sequence length="112" mass="12531">MAPNEEFQAISHTGIRGQCTCEKAPGNTEENKAWSNEPKENAAAANQCKTNKLTPNAMCEVTKDYEKEQGELQEVYPMHKLSHNTVEVNDRGRIITLFGFSTNRNRTDTTLG</sequence>
<reference evidence="1" key="1">
    <citation type="submission" date="2018-04" db="EMBL/GenBank/DDBJ databases">
        <title>Whole genome sequencing of Hypsizygus marmoreus.</title>
        <authorList>
            <person name="Choi I.-G."/>
            <person name="Min B."/>
            <person name="Kim J.-G."/>
            <person name="Kim S."/>
            <person name="Oh Y.-L."/>
            <person name="Kong W.-S."/>
            <person name="Park H."/>
            <person name="Jeong J."/>
            <person name="Song E.-S."/>
        </authorList>
    </citation>
    <scope>NUCLEOTIDE SEQUENCE [LARGE SCALE GENOMIC DNA]</scope>
    <source>
        <strain evidence="1">51987-8</strain>
    </source>
</reference>
<name>A0A369J4C2_HYPMA</name>
<evidence type="ECO:0000313" key="1">
    <source>
        <dbReference type="EMBL" id="RDB15255.1"/>
    </source>
</evidence>
<organism evidence="1 2">
    <name type="scientific">Hypsizygus marmoreus</name>
    <name type="common">White beech mushroom</name>
    <name type="synonym">Agaricus marmoreus</name>
    <dbReference type="NCBI Taxonomy" id="39966"/>
    <lineage>
        <taxon>Eukaryota</taxon>
        <taxon>Fungi</taxon>
        <taxon>Dikarya</taxon>
        <taxon>Basidiomycota</taxon>
        <taxon>Agaricomycotina</taxon>
        <taxon>Agaricomycetes</taxon>
        <taxon>Agaricomycetidae</taxon>
        <taxon>Agaricales</taxon>
        <taxon>Tricholomatineae</taxon>
        <taxon>Lyophyllaceae</taxon>
        <taxon>Hypsizygus</taxon>
    </lineage>
</organism>
<comment type="caution">
    <text evidence="1">The sequence shown here is derived from an EMBL/GenBank/DDBJ whole genome shotgun (WGS) entry which is preliminary data.</text>
</comment>
<dbReference type="AlphaFoldDB" id="A0A369J4C2"/>
<dbReference type="Proteomes" id="UP000076154">
    <property type="component" value="Unassembled WGS sequence"/>
</dbReference>
<proteinExistence type="predicted"/>
<dbReference type="EMBL" id="LUEZ02000184">
    <property type="protein sequence ID" value="RDB15255.1"/>
    <property type="molecule type" value="Genomic_DNA"/>
</dbReference>
<evidence type="ECO:0000313" key="2">
    <source>
        <dbReference type="Proteomes" id="UP000076154"/>
    </source>
</evidence>
<accession>A0A369J4C2</accession>